<feature type="transmembrane region" description="Helical" evidence="14">
    <location>
        <begin position="40"/>
        <end position="64"/>
    </location>
</feature>
<dbReference type="Pfam" id="PF02518">
    <property type="entry name" value="HATPase_c"/>
    <property type="match status" value="1"/>
</dbReference>
<evidence type="ECO:0000256" key="3">
    <source>
        <dbReference type="ARBA" id="ARBA00006434"/>
    </source>
</evidence>
<dbReference type="AlphaFoldDB" id="A0A918K597"/>
<dbReference type="CDD" id="cd00130">
    <property type="entry name" value="PAS"/>
    <property type="match status" value="1"/>
</dbReference>
<gene>
    <name evidence="17" type="primary">cbrA</name>
    <name evidence="17" type="ORF">GCM10007392_10910</name>
</gene>
<dbReference type="InterPro" id="IPR004358">
    <property type="entry name" value="Sig_transdc_His_kin-like_C"/>
</dbReference>
<feature type="transmembrane region" description="Helical" evidence="14">
    <location>
        <begin position="240"/>
        <end position="262"/>
    </location>
</feature>
<evidence type="ECO:0000256" key="13">
    <source>
        <dbReference type="ARBA" id="ARBA00023136"/>
    </source>
</evidence>
<keyword evidence="11 14" id="KW-1133">Transmembrane helix</keyword>
<feature type="transmembrane region" description="Helical" evidence="14">
    <location>
        <begin position="113"/>
        <end position="132"/>
    </location>
</feature>
<reference evidence="17" key="1">
    <citation type="journal article" date="2014" name="Int. J. Syst. Evol. Microbiol.">
        <title>Complete genome sequence of Corynebacterium casei LMG S-19264T (=DSM 44701T), isolated from a smear-ripened cheese.</title>
        <authorList>
            <consortium name="US DOE Joint Genome Institute (JGI-PGF)"/>
            <person name="Walter F."/>
            <person name="Albersmeier A."/>
            <person name="Kalinowski J."/>
            <person name="Ruckert C."/>
        </authorList>
    </citation>
    <scope>NUCLEOTIDE SEQUENCE</scope>
    <source>
        <strain evidence="17">KCTC 22169</strain>
    </source>
</reference>
<evidence type="ECO:0000256" key="1">
    <source>
        <dbReference type="ARBA" id="ARBA00000085"/>
    </source>
</evidence>
<keyword evidence="9" id="KW-0418">Kinase</keyword>
<dbReference type="InterPro" id="IPR036890">
    <property type="entry name" value="HATPase_C_sf"/>
</dbReference>
<dbReference type="SMART" id="SM00091">
    <property type="entry name" value="PAS"/>
    <property type="match status" value="1"/>
</dbReference>
<sequence>MMVFNWEWLLAAGLGYLFLLFLTAYLAEKDWMPKALLKHPLVYILSIGVYCSAWAFYGSVGMAYEFGYGYLAYYVGVSIALLFSAVILRPVLDLARSYQLASLADLFAFRYRSRWAGLLTTVGVLLAMLPLLALQIQAITDAITLLDPNTRAWLVALLICAILLLFSVLFGARDVAPTEQHPGLIFALAFESLFKLVALLILGGAALIEVFGGWPELNQLTIPLPEHLTEATPDLMPVQWFSLLLMFLSAPLVLPHLFQLLFRENTELPRLRLASWAVPIYLLLMALPVMPILWAGLSLGSTVPPEYFSLGLGMALNKPWMVWLAFLGGLSAAAGITVLASIALASMGLNHLVLPFYKPRFDADVYRWLLWVRRVLIGVVIGLSYCLYLFLNQVQNLSSLGITAFTGLLQLLPGILGLLFWSGANRKGYIAGFLVGLGVWATSLLIPMLADSFKLGYRLPLQFALNRDQWSMTTLLSLGLNTLVFILVSVFTRTSREEQEAAQTCVITSVDRRHRLPLKARNAGEFIEALSRPLGRIMAEREVKRALKSLGFPVGEYRPYALRRLRDTIEANLSGLMGPSVAQALVQRYLPYDRQESIDRDDIHFFEQRLDGYHHQLTGMAAELDRLRRHHRETLYNLPIGVCSLASDGEILLWNRVMAEMTGISEEEAIGARLDSLPANWYDLLDSFLKGTSNKMTVEQPNTEGHGKRWFSLHRNQQPVRGETPAEGHVILLEDETEHKMLESELVHSERLASIGRLAAGVAHEIGNPITGIDCLAQDLKYVSAPNEQQEIADQIREQTNRVTKIVRSLVNFAHAGQEDGKNDHQPWPLRQVVQDAIDLLSLSRNANPVIFVNDVGEDLVLLCEPQRLSQVFINLLGNARDASPANEIVRIKATAEGESALVEVIDRGSGINPADIDHIFDPFFTTKEVGKGTGLGLFLAYTIVEEHYGHITVESPAFTQEGIGTRFLIRLPLHTLLPEVTS</sequence>
<dbReference type="GO" id="GO:0016020">
    <property type="term" value="C:membrane"/>
    <property type="evidence" value="ECO:0007669"/>
    <property type="project" value="UniProtKB-SubCell"/>
</dbReference>
<comment type="subcellular location">
    <subcellularLocation>
        <location evidence="2">Membrane</location>
        <topology evidence="2">Multi-pass membrane protein</topology>
    </subcellularLocation>
</comment>
<dbReference type="InterPro" id="IPR000014">
    <property type="entry name" value="PAS"/>
</dbReference>
<evidence type="ECO:0000256" key="5">
    <source>
        <dbReference type="ARBA" id="ARBA00022553"/>
    </source>
</evidence>
<accession>A0A918K597</accession>
<keyword evidence="8" id="KW-0547">Nucleotide-binding</keyword>
<feature type="transmembrane region" description="Helical" evidence="14">
    <location>
        <begin position="6"/>
        <end position="28"/>
    </location>
</feature>
<dbReference type="Pfam" id="PF00512">
    <property type="entry name" value="HisKA"/>
    <property type="match status" value="1"/>
</dbReference>
<dbReference type="Gene3D" id="3.30.565.10">
    <property type="entry name" value="Histidine kinase-like ATPase, C-terminal domain"/>
    <property type="match status" value="1"/>
</dbReference>
<dbReference type="Pfam" id="PF00989">
    <property type="entry name" value="PAS"/>
    <property type="match status" value="1"/>
</dbReference>
<dbReference type="InterPro" id="IPR036097">
    <property type="entry name" value="HisK_dim/P_sf"/>
</dbReference>
<feature type="transmembrane region" description="Helical" evidence="14">
    <location>
        <begin position="428"/>
        <end position="450"/>
    </location>
</feature>
<dbReference type="InterPro" id="IPR038377">
    <property type="entry name" value="Na/Glc_symporter_sf"/>
</dbReference>
<dbReference type="GO" id="GO:0022857">
    <property type="term" value="F:transmembrane transporter activity"/>
    <property type="evidence" value="ECO:0007669"/>
    <property type="project" value="InterPro"/>
</dbReference>
<keyword evidence="5" id="KW-0597">Phosphoprotein</keyword>
<feature type="transmembrane region" description="Helical" evidence="14">
    <location>
        <begin position="320"/>
        <end position="347"/>
    </location>
</feature>
<feature type="domain" description="PAS" evidence="16">
    <location>
        <begin position="627"/>
        <end position="671"/>
    </location>
</feature>
<dbReference type="InterPro" id="IPR003594">
    <property type="entry name" value="HATPase_dom"/>
</dbReference>
<feature type="transmembrane region" description="Helical" evidence="14">
    <location>
        <begin position="70"/>
        <end position="92"/>
    </location>
</feature>
<dbReference type="InterPro" id="IPR013767">
    <property type="entry name" value="PAS_fold"/>
</dbReference>
<evidence type="ECO:0000256" key="14">
    <source>
        <dbReference type="SAM" id="Phobius"/>
    </source>
</evidence>
<dbReference type="NCBIfam" id="TIGR00229">
    <property type="entry name" value="sensory_box"/>
    <property type="match status" value="1"/>
</dbReference>
<name>A0A918K597_9GAMM</name>
<dbReference type="GO" id="GO:0000155">
    <property type="term" value="F:phosphorelay sensor kinase activity"/>
    <property type="evidence" value="ECO:0007669"/>
    <property type="project" value="InterPro"/>
</dbReference>
<dbReference type="Gene3D" id="1.10.287.130">
    <property type="match status" value="1"/>
</dbReference>
<dbReference type="SUPFAM" id="SSF55874">
    <property type="entry name" value="ATPase domain of HSP90 chaperone/DNA topoisomerase II/histidine kinase"/>
    <property type="match status" value="1"/>
</dbReference>
<dbReference type="Gene3D" id="3.30.450.20">
    <property type="entry name" value="PAS domain"/>
    <property type="match status" value="1"/>
</dbReference>
<dbReference type="CDD" id="cd00082">
    <property type="entry name" value="HisKA"/>
    <property type="match status" value="1"/>
</dbReference>
<keyword evidence="7 14" id="KW-0812">Transmembrane</keyword>
<evidence type="ECO:0000313" key="18">
    <source>
        <dbReference type="Proteomes" id="UP000626148"/>
    </source>
</evidence>
<dbReference type="InterPro" id="IPR003661">
    <property type="entry name" value="HisK_dim/P_dom"/>
</dbReference>
<keyword evidence="13 14" id="KW-0472">Membrane</keyword>
<keyword evidence="12" id="KW-0902">Two-component regulatory system</keyword>
<dbReference type="SMART" id="SM00387">
    <property type="entry name" value="HATPase_c"/>
    <property type="match status" value="1"/>
</dbReference>
<feature type="transmembrane region" description="Helical" evidence="14">
    <location>
        <begin position="470"/>
        <end position="491"/>
    </location>
</feature>
<feature type="transmembrane region" description="Helical" evidence="14">
    <location>
        <begin position="184"/>
        <end position="208"/>
    </location>
</feature>
<dbReference type="PRINTS" id="PR00344">
    <property type="entry name" value="BCTRLSENSOR"/>
</dbReference>
<keyword evidence="6" id="KW-0808">Transferase</keyword>
<evidence type="ECO:0000259" key="15">
    <source>
        <dbReference type="PROSITE" id="PS50109"/>
    </source>
</evidence>
<dbReference type="EC" id="2.7.13.3" evidence="4"/>
<feature type="transmembrane region" description="Helical" evidence="14">
    <location>
        <begin position="274"/>
        <end position="300"/>
    </location>
</feature>
<dbReference type="SMART" id="SM00388">
    <property type="entry name" value="HisKA"/>
    <property type="match status" value="1"/>
</dbReference>
<feature type="transmembrane region" description="Helical" evidence="14">
    <location>
        <begin position="397"/>
        <end position="421"/>
    </location>
</feature>
<keyword evidence="18" id="KW-1185">Reference proteome</keyword>
<comment type="catalytic activity">
    <reaction evidence="1">
        <text>ATP + protein L-histidine = ADP + protein N-phospho-L-histidine.</text>
        <dbReference type="EC" id="2.7.13.3"/>
    </reaction>
</comment>
<organism evidence="17 18">
    <name type="scientific">Saccharospirillum salsuginis</name>
    <dbReference type="NCBI Taxonomy" id="418750"/>
    <lineage>
        <taxon>Bacteria</taxon>
        <taxon>Pseudomonadati</taxon>
        <taxon>Pseudomonadota</taxon>
        <taxon>Gammaproteobacteria</taxon>
        <taxon>Oceanospirillales</taxon>
        <taxon>Saccharospirillaceae</taxon>
        <taxon>Saccharospirillum</taxon>
    </lineage>
</organism>
<evidence type="ECO:0000256" key="9">
    <source>
        <dbReference type="ARBA" id="ARBA00022777"/>
    </source>
</evidence>
<evidence type="ECO:0000313" key="17">
    <source>
        <dbReference type="EMBL" id="GGX45693.1"/>
    </source>
</evidence>
<dbReference type="PANTHER" id="PTHR43065">
    <property type="entry name" value="SENSOR HISTIDINE KINASE"/>
    <property type="match status" value="1"/>
</dbReference>
<dbReference type="InterPro" id="IPR035965">
    <property type="entry name" value="PAS-like_dom_sf"/>
</dbReference>
<comment type="caution">
    <text evidence="17">The sequence shown here is derived from an EMBL/GenBank/DDBJ whole genome shotgun (WGS) entry which is preliminary data.</text>
</comment>
<proteinExistence type="inferred from homology"/>
<dbReference type="SUPFAM" id="SSF47384">
    <property type="entry name" value="Homodimeric domain of signal transducing histidine kinase"/>
    <property type="match status" value="1"/>
</dbReference>
<evidence type="ECO:0000259" key="16">
    <source>
        <dbReference type="PROSITE" id="PS50112"/>
    </source>
</evidence>
<dbReference type="GO" id="GO:0005524">
    <property type="term" value="F:ATP binding"/>
    <property type="evidence" value="ECO:0007669"/>
    <property type="project" value="UniProtKB-KW"/>
</dbReference>
<dbReference type="PROSITE" id="PS50109">
    <property type="entry name" value="HIS_KIN"/>
    <property type="match status" value="1"/>
</dbReference>
<protein>
    <recommendedName>
        <fullName evidence="4">histidine kinase</fullName>
        <ecNumber evidence="4">2.7.13.3</ecNumber>
    </recommendedName>
</protein>
<evidence type="ECO:0000256" key="8">
    <source>
        <dbReference type="ARBA" id="ARBA00022741"/>
    </source>
</evidence>
<evidence type="ECO:0000256" key="4">
    <source>
        <dbReference type="ARBA" id="ARBA00012438"/>
    </source>
</evidence>
<dbReference type="GO" id="GO:0006355">
    <property type="term" value="P:regulation of DNA-templated transcription"/>
    <property type="evidence" value="ECO:0007669"/>
    <property type="project" value="InterPro"/>
</dbReference>
<feature type="transmembrane region" description="Helical" evidence="14">
    <location>
        <begin position="152"/>
        <end position="172"/>
    </location>
</feature>
<dbReference type="PROSITE" id="PS50283">
    <property type="entry name" value="NA_SOLUT_SYMP_3"/>
    <property type="match status" value="1"/>
</dbReference>
<dbReference type="InterPro" id="IPR001734">
    <property type="entry name" value="Na/solute_symporter"/>
</dbReference>
<dbReference type="EMBL" id="BMXR01000002">
    <property type="protein sequence ID" value="GGX45693.1"/>
    <property type="molecule type" value="Genomic_DNA"/>
</dbReference>
<evidence type="ECO:0000256" key="6">
    <source>
        <dbReference type="ARBA" id="ARBA00022679"/>
    </source>
</evidence>
<evidence type="ECO:0000256" key="11">
    <source>
        <dbReference type="ARBA" id="ARBA00022989"/>
    </source>
</evidence>
<feature type="transmembrane region" description="Helical" evidence="14">
    <location>
        <begin position="368"/>
        <end position="391"/>
    </location>
</feature>
<reference evidence="17" key="2">
    <citation type="submission" date="2020-09" db="EMBL/GenBank/DDBJ databases">
        <authorList>
            <person name="Sun Q."/>
            <person name="Kim S."/>
        </authorList>
    </citation>
    <scope>NUCLEOTIDE SEQUENCE</scope>
    <source>
        <strain evidence="17">KCTC 22169</strain>
    </source>
</reference>
<dbReference type="Proteomes" id="UP000626148">
    <property type="component" value="Unassembled WGS sequence"/>
</dbReference>
<evidence type="ECO:0000256" key="7">
    <source>
        <dbReference type="ARBA" id="ARBA00022692"/>
    </source>
</evidence>
<dbReference type="Gene3D" id="1.20.1730.10">
    <property type="entry name" value="Sodium/glucose cotransporter"/>
    <property type="match status" value="1"/>
</dbReference>
<dbReference type="InterPro" id="IPR005467">
    <property type="entry name" value="His_kinase_dom"/>
</dbReference>
<dbReference type="PANTHER" id="PTHR43065:SF10">
    <property type="entry name" value="PEROXIDE STRESS-ACTIVATED HISTIDINE KINASE MAK3"/>
    <property type="match status" value="1"/>
</dbReference>
<dbReference type="SUPFAM" id="SSF55785">
    <property type="entry name" value="PYP-like sensor domain (PAS domain)"/>
    <property type="match status" value="1"/>
</dbReference>
<evidence type="ECO:0000256" key="2">
    <source>
        <dbReference type="ARBA" id="ARBA00004141"/>
    </source>
</evidence>
<dbReference type="PROSITE" id="PS50112">
    <property type="entry name" value="PAS"/>
    <property type="match status" value="1"/>
</dbReference>
<evidence type="ECO:0000256" key="10">
    <source>
        <dbReference type="ARBA" id="ARBA00022840"/>
    </source>
</evidence>
<comment type="similarity">
    <text evidence="3">Belongs to the sodium:solute symporter (SSF) (TC 2.A.21) family.</text>
</comment>
<feature type="domain" description="Histidine kinase" evidence="15">
    <location>
        <begin position="761"/>
        <end position="976"/>
    </location>
</feature>
<keyword evidence="10" id="KW-0067">ATP-binding</keyword>
<evidence type="ECO:0000256" key="12">
    <source>
        <dbReference type="ARBA" id="ARBA00023012"/>
    </source>
</evidence>
<dbReference type="RefSeq" id="WP_229805238.1">
    <property type="nucleotide sequence ID" value="NZ_BMXR01000002.1"/>
</dbReference>